<feature type="non-terminal residue" evidence="1">
    <location>
        <position position="1"/>
    </location>
</feature>
<sequence length="33" mass="3716">DIINELVRRGETIETATEVADQVIAKSRQKKGF</sequence>
<protein>
    <submittedName>
        <fullName evidence="1">Uncharacterized protein</fullName>
    </submittedName>
</protein>
<comment type="caution">
    <text evidence="1">The sequence shown here is derived from an EMBL/GenBank/DDBJ whole genome shotgun (WGS) entry which is preliminary data.</text>
</comment>
<evidence type="ECO:0000313" key="1">
    <source>
        <dbReference type="EMBL" id="GAJ20874.1"/>
    </source>
</evidence>
<dbReference type="EMBL" id="BARW01038159">
    <property type="protein sequence ID" value="GAJ20874.1"/>
    <property type="molecule type" value="Genomic_DNA"/>
</dbReference>
<accession>X1UTS5</accession>
<reference evidence="1" key="1">
    <citation type="journal article" date="2014" name="Front. Microbiol.">
        <title>High frequency of phylogenetically diverse reductive dehalogenase-homologous genes in deep subseafloor sedimentary metagenomes.</title>
        <authorList>
            <person name="Kawai M."/>
            <person name="Futagami T."/>
            <person name="Toyoda A."/>
            <person name="Takaki Y."/>
            <person name="Nishi S."/>
            <person name="Hori S."/>
            <person name="Arai W."/>
            <person name="Tsubouchi T."/>
            <person name="Morono Y."/>
            <person name="Uchiyama I."/>
            <person name="Ito T."/>
            <person name="Fujiyama A."/>
            <person name="Inagaki F."/>
            <person name="Takami H."/>
        </authorList>
    </citation>
    <scope>NUCLEOTIDE SEQUENCE</scope>
    <source>
        <strain evidence="1">Expedition CK06-06</strain>
    </source>
</reference>
<name>X1UTS5_9ZZZZ</name>
<gene>
    <name evidence="1" type="ORF">S12H4_58664</name>
</gene>
<organism evidence="1">
    <name type="scientific">marine sediment metagenome</name>
    <dbReference type="NCBI Taxonomy" id="412755"/>
    <lineage>
        <taxon>unclassified sequences</taxon>
        <taxon>metagenomes</taxon>
        <taxon>ecological metagenomes</taxon>
    </lineage>
</organism>
<dbReference type="AlphaFoldDB" id="X1UTS5"/>
<proteinExistence type="predicted"/>